<reference evidence="2" key="1">
    <citation type="journal article" date="2023" name="Plant J.">
        <title>The genome of the king protea, Protea cynaroides.</title>
        <authorList>
            <person name="Chang J."/>
            <person name="Duong T.A."/>
            <person name="Schoeman C."/>
            <person name="Ma X."/>
            <person name="Roodt D."/>
            <person name="Barker N."/>
            <person name="Li Z."/>
            <person name="Van de Peer Y."/>
            <person name="Mizrachi E."/>
        </authorList>
    </citation>
    <scope>NUCLEOTIDE SEQUENCE</scope>
    <source>
        <tissue evidence="2">Young leaves</tissue>
    </source>
</reference>
<dbReference type="NCBIfam" id="NF047352">
    <property type="entry name" value="P_loop_sacsin"/>
    <property type="match status" value="1"/>
</dbReference>
<evidence type="ECO:0000259" key="1">
    <source>
        <dbReference type="Pfam" id="PF25794"/>
    </source>
</evidence>
<sequence>MFKFLRMIDAFLLQSSSGGRTLLGFGIRPGSCVRTFHECPHTIESFWEWDSAMMRPGSRVPELACRRQNNGVEWGSAMAMTPREHIEEIRKTKFSIGGKLNPLTEDLHQAVKNLSAELYAKDVHFLMELIQNAEDNEYWEGVKASLEFIITSRDITATGASATLLVFNNEKGFFPKNIDSLCGVGRSTKKGNRQRGYIGEKGIGFKSVFLITAQPYVFSNGYQIRFREDPCPDCNVGYIVPEWIEENPTLADIKQIYGSASSFPATTIVLPLKPDKVGPVKQQLSCMHPEVLLFLSKIKRLSVREDNEDSKLNTVSAISISSETDFVMRKNIDADSYTLHLSAEENRDACERECSYYMWRQKFPVRLQNRVERKEVEEWMITLAFPTGQRLNRGMSSPGVYAFLPTEMVTNFPFIIQADFILASSRETVRLDNQWNQGILDCVPSAFVNAFISLVKTTEAAPVSVLAHMFEFIPVRSSSYPILNSVREKIKEKLVEENIVPCESYTDQKFFCKPSEAGRIMPSFWNILITASKQGVSLHNLSSHGLCVLNSAFDREEYNDVLNFLGVRPMDSEWYVKCIQSSNLVMGVSEDVYMELLFFLASNWDSCFNKTNVKNIPLLKYVTQEGNISLLSINAVTKREGGRVCRSSDTSQISWLINWNREFRCPGNQFFMPKSTQEALRIYPKKEATLEWLEYHVEICSMSTSNYASLLADSLNSDRRLVIALAHFFHHSLLNKYLSEREVYELCGCDMPIVDNYGCVTRRRNGVLVPANGSKWVRLIGTNPWRGENYVELGEDYLRAGHFAGVYTPEQQLMTFMKTYAGASDIPDLCPPNAVFPTVSAPLTKDNTFLLLDWIRTMKRRGIKMEGNFLRCIKEGSWLRISMGCSSGYRPPSQSFLLTSEWGNLLQNGSVLVDIPLIDQRFYDNKISAYMEELKTLGVMSEFGEACQFIGKHLMSLAASSNLTRSNVLSMLNFIKWLRMKFLPIEDLIRNIKEGRWLRTSHGDRSPVGSILFDSEWKEASQISNLPFIDEDYYGKEILDFREELKVLGVIVGFNQNYQLVADYFRLPFSLASITPDTVLFILECIRCSRSSGKLVQALKDKKWLRTSLGCKSPSECFLYSPEWGCLLQVFSGFPVIDEKLYGSTIFLYKNELKEAGVVVDFEEAAIAFSRYFKKHASSTTKENVLSFLSCYRQLNVAQLAFPSEFSKCIREEKWLRTCFGYRSPKESILFGPDWNFISQIATLPFLYFNDNDFAKGIQEYKAELKALGVVIEFKKGAQFVTTGICIPTNPTDLTPENVASLLDCIRNLKHEASDSLPKEFLKRINKRWLKTHMGYQTPEKCLLFDTEWASFLQQEDGPFIDEGFYGFSMMSYKKELSAIGVTSDIKNGCTLLASHLEFHSQFTCIVRIYVYLKKLNWEPENKAARWIWIPNGCDKGEWVSPEQCILHDEDNLFGARLKVLEKYYEKELLGFFSMVLGVRHTPSIDDYFKLWKEWESSGQKMTKSDCCAFWVYVAKNWTPKTQKLLAENLLKVPVETHKGGILLIHKKDVFIPDDLQLKDMLEKASLHPLFVWSPQPSLKTLPRSKLLEMYSNVGIQTISESIQKDESSIPDGIEFKKVSPRDILIREGLLRLILGFLADPSLEMDEEKRHQTIKYLIDLDVFETGKPITVNYFLSLSSGKNVNVEVSQMIRWERDNSRLFIQNTYTPAGHKANIEFATCFSKVISEGLLWEKEDQISGLSELIKLGFLLEFEEEAIKFLMKTKNLQLLMEDEEFLASLLTSN</sequence>
<organism evidence="2 3">
    <name type="scientific">Protea cynaroides</name>
    <dbReference type="NCBI Taxonomy" id="273540"/>
    <lineage>
        <taxon>Eukaryota</taxon>
        <taxon>Viridiplantae</taxon>
        <taxon>Streptophyta</taxon>
        <taxon>Embryophyta</taxon>
        <taxon>Tracheophyta</taxon>
        <taxon>Spermatophyta</taxon>
        <taxon>Magnoliopsida</taxon>
        <taxon>Proteales</taxon>
        <taxon>Proteaceae</taxon>
        <taxon>Protea</taxon>
    </lineage>
</organism>
<comment type="caution">
    <text evidence="2">The sequence shown here is derived from an EMBL/GenBank/DDBJ whole genome shotgun (WGS) entry which is preliminary data.</text>
</comment>
<dbReference type="Proteomes" id="UP001141806">
    <property type="component" value="Unassembled WGS sequence"/>
</dbReference>
<dbReference type="SUPFAM" id="SSF55874">
    <property type="entry name" value="ATPase domain of HSP90 chaperone/DNA topoisomerase II/histidine kinase"/>
    <property type="match status" value="1"/>
</dbReference>
<name>A0A9Q0HD21_9MAGN</name>
<dbReference type="InterPro" id="IPR058210">
    <property type="entry name" value="SACS/Nov_dom"/>
</dbReference>
<accession>A0A9Q0HD21</accession>
<protein>
    <recommendedName>
        <fullName evidence="1">Sacsin/Nov domain-containing protein</fullName>
    </recommendedName>
</protein>
<evidence type="ECO:0000313" key="2">
    <source>
        <dbReference type="EMBL" id="KAJ4963570.1"/>
    </source>
</evidence>
<dbReference type="PANTHER" id="PTHR32387">
    <property type="entry name" value="WU:FJ29H11"/>
    <property type="match status" value="1"/>
</dbReference>
<dbReference type="PANTHER" id="PTHR32387:SF3">
    <property type="entry name" value="ATP_DNA BINDING PROTEIN"/>
    <property type="match status" value="1"/>
</dbReference>
<dbReference type="EMBL" id="JAMYWD010000008">
    <property type="protein sequence ID" value="KAJ4963570.1"/>
    <property type="molecule type" value="Genomic_DNA"/>
</dbReference>
<dbReference type="InterPro" id="IPR052957">
    <property type="entry name" value="Auxin_embryo_med"/>
</dbReference>
<evidence type="ECO:0000313" key="3">
    <source>
        <dbReference type="Proteomes" id="UP001141806"/>
    </source>
</evidence>
<feature type="domain" description="Sacsin/Nov" evidence="1">
    <location>
        <begin position="105"/>
        <end position="222"/>
    </location>
</feature>
<dbReference type="Gene3D" id="3.30.565.10">
    <property type="entry name" value="Histidine kinase-like ATPase, C-terminal domain"/>
    <property type="match status" value="1"/>
</dbReference>
<gene>
    <name evidence="2" type="ORF">NE237_023509</name>
</gene>
<keyword evidence="3" id="KW-1185">Reference proteome</keyword>
<dbReference type="InterPro" id="IPR036890">
    <property type="entry name" value="HATPase_C_sf"/>
</dbReference>
<dbReference type="Pfam" id="PF25794">
    <property type="entry name" value="SACS"/>
    <property type="match status" value="1"/>
</dbReference>
<dbReference type="OrthoDB" id="1262810at2759"/>
<proteinExistence type="predicted"/>